<gene>
    <name evidence="7" type="ORF">AYL99_10545</name>
</gene>
<evidence type="ECO:0000256" key="3">
    <source>
        <dbReference type="ARBA" id="ARBA00023002"/>
    </source>
</evidence>
<evidence type="ECO:0000259" key="6">
    <source>
        <dbReference type="PROSITE" id="PS51471"/>
    </source>
</evidence>
<dbReference type="InterPro" id="IPR026992">
    <property type="entry name" value="DIOX_N"/>
</dbReference>
<accession>A0A178Z799</accession>
<dbReference type="SUPFAM" id="SSF51197">
    <property type="entry name" value="Clavaminate synthase-like"/>
    <property type="match status" value="1"/>
</dbReference>
<dbReference type="PANTHER" id="PTHR10209">
    <property type="entry name" value="OXIDOREDUCTASE, 2OG-FE II OXYGENASE FAMILY PROTEIN"/>
    <property type="match status" value="1"/>
</dbReference>
<dbReference type="Gene3D" id="2.60.120.330">
    <property type="entry name" value="B-lactam Antibiotic, Isopenicillin N Synthase, Chain"/>
    <property type="match status" value="1"/>
</dbReference>
<evidence type="ECO:0000256" key="2">
    <source>
        <dbReference type="ARBA" id="ARBA00022723"/>
    </source>
</evidence>
<sequence length="370" mass="41240">MGSLGYEEVEYVHYHAGGKRGSRPVLRGAAAKKTFESIPVIDISGIFSDSLEDRKKVANEVGQACREVGFFYAENHNIPDEVVDQTFDAVKKFFALSHEEKMEVHIHKSKALRGYEPLFETKMEGAGRGDATDEDMKEAFTMGDDATEPESQALGRINSTGIERSNCWPSAYPEFRPVMYQYFRSVMALSKKLMQIFALALDLPENYFDAATSFPMGGVRILHYPPQPVPNGADIGLGAHTDYDFFTLVLQESVEALQVLNANGIWVDAPPRPRSYVVNIGDFLSRITNDKFKSTVHRVVNKSGKERYSMPFFFSPNREATLATVPTCVEEGSKYEEVNAGEYFRERLIAARYQHPAAKAAAAMQVAATA</sequence>
<keyword evidence="2 5" id="KW-0479">Metal-binding</keyword>
<dbReference type="InterPro" id="IPR027443">
    <property type="entry name" value="IPNS-like_sf"/>
</dbReference>
<evidence type="ECO:0000256" key="1">
    <source>
        <dbReference type="ARBA" id="ARBA00008056"/>
    </source>
</evidence>
<dbReference type="Pfam" id="PF03171">
    <property type="entry name" value="2OG-FeII_Oxy"/>
    <property type="match status" value="1"/>
</dbReference>
<keyword evidence="8" id="KW-1185">Reference proteome</keyword>
<dbReference type="RefSeq" id="XP_018688939.1">
    <property type="nucleotide sequence ID" value="XM_018842051.1"/>
</dbReference>
<evidence type="ECO:0000313" key="8">
    <source>
        <dbReference type="Proteomes" id="UP000078343"/>
    </source>
</evidence>
<name>A0A178Z799_9EURO</name>
<dbReference type="STRING" id="1367422.A0A178Z799"/>
<dbReference type="PROSITE" id="PS51471">
    <property type="entry name" value="FE2OG_OXY"/>
    <property type="match status" value="1"/>
</dbReference>
<dbReference type="GO" id="GO:0044283">
    <property type="term" value="P:small molecule biosynthetic process"/>
    <property type="evidence" value="ECO:0007669"/>
    <property type="project" value="UniProtKB-ARBA"/>
</dbReference>
<dbReference type="Proteomes" id="UP000078343">
    <property type="component" value="Unassembled WGS sequence"/>
</dbReference>
<evidence type="ECO:0000313" key="7">
    <source>
        <dbReference type="EMBL" id="OAP55572.1"/>
    </source>
</evidence>
<dbReference type="PRINTS" id="PR00682">
    <property type="entry name" value="IPNSYNTHASE"/>
</dbReference>
<comment type="caution">
    <text evidence="7">The sequence shown here is derived from an EMBL/GenBank/DDBJ whole genome shotgun (WGS) entry which is preliminary data.</text>
</comment>
<dbReference type="InterPro" id="IPR005123">
    <property type="entry name" value="Oxoglu/Fe-dep_dioxygenase_dom"/>
</dbReference>
<evidence type="ECO:0000256" key="4">
    <source>
        <dbReference type="ARBA" id="ARBA00023004"/>
    </source>
</evidence>
<organism evidence="7 8">
    <name type="scientific">Fonsecaea erecta</name>
    <dbReference type="NCBI Taxonomy" id="1367422"/>
    <lineage>
        <taxon>Eukaryota</taxon>
        <taxon>Fungi</taxon>
        <taxon>Dikarya</taxon>
        <taxon>Ascomycota</taxon>
        <taxon>Pezizomycotina</taxon>
        <taxon>Eurotiomycetes</taxon>
        <taxon>Chaetothyriomycetidae</taxon>
        <taxon>Chaetothyriales</taxon>
        <taxon>Herpotrichiellaceae</taxon>
        <taxon>Fonsecaea</taxon>
    </lineage>
</organism>
<dbReference type="OrthoDB" id="288590at2759"/>
<dbReference type="EMBL" id="LVYI01000011">
    <property type="protein sequence ID" value="OAP55572.1"/>
    <property type="molecule type" value="Genomic_DNA"/>
</dbReference>
<dbReference type="PANTHER" id="PTHR10209:SF804">
    <property type="entry name" value="FE2OG DIOXYGENASE DOMAIN-CONTAINING PROTEIN"/>
    <property type="match status" value="1"/>
</dbReference>
<dbReference type="InterPro" id="IPR044861">
    <property type="entry name" value="IPNS-like_FE2OG_OXY"/>
</dbReference>
<evidence type="ECO:0000256" key="5">
    <source>
        <dbReference type="RuleBase" id="RU003682"/>
    </source>
</evidence>
<keyword evidence="4 5" id="KW-0408">Iron</keyword>
<dbReference type="Pfam" id="PF14226">
    <property type="entry name" value="DIOX_N"/>
    <property type="match status" value="1"/>
</dbReference>
<dbReference type="GO" id="GO:0016491">
    <property type="term" value="F:oxidoreductase activity"/>
    <property type="evidence" value="ECO:0007669"/>
    <property type="project" value="UniProtKB-KW"/>
</dbReference>
<protein>
    <recommendedName>
        <fullName evidence="6">Fe2OG dioxygenase domain-containing protein</fullName>
    </recommendedName>
</protein>
<reference evidence="7 8" key="1">
    <citation type="submission" date="2016-04" db="EMBL/GenBank/DDBJ databases">
        <title>Draft genome of Fonsecaea erecta CBS 125763.</title>
        <authorList>
            <person name="Weiss V.A."/>
            <person name="Vicente V.A."/>
            <person name="Raittz R.T."/>
            <person name="Moreno L.F."/>
            <person name="De Souza E.M."/>
            <person name="Pedrosa F.O."/>
            <person name="Steffens M.B."/>
            <person name="Faoro H."/>
            <person name="Tadra-Sfeir M.Z."/>
            <person name="Najafzadeh M.J."/>
            <person name="Felipe M.S."/>
            <person name="Teixeira M."/>
            <person name="Sun J."/>
            <person name="Xi L."/>
            <person name="Gomes R."/>
            <person name="De Azevedo C.M."/>
            <person name="Salgado C.G."/>
            <person name="Da Silva M.B."/>
            <person name="Nascimento M.F."/>
            <person name="Queiroz-Telles F."/>
            <person name="Attili D.S."/>
            <person name="Gorbushina A."/>
        </authorList>
    </citation>
    <scope>NUCLEOTIDE SEQUENCE [LARGE SCALE GENOMIC DNA]</scope>
    <source>
        <strain evidence="7 8">CBS 125763</strain>
    </source>
</reference>
<proteinExistence type="inferred from homology"/>
<dbReference type="AlphaFoldDB" id="A0A178Z799"/>
<comment type="similarity">
    <text evidence="1 5">Belongs to the iron/ascorbate-dependent oxidoreductase family.</text>
</comment>
<feature type="domain" description="Fe2OG dioxygenase" evidence="6">
    <location>
        <begin position="212"/>
        <end position="316"/>
    </location>
</feature>
<dbReference type="GO" id="GO:0046872">
    <property type="term" value="F:metal ion binding"/>
    <property type="evidence" value="ECO:0007669"/>
    <property type="project" value="UniProtKB-KW"/>
</dbReference>
<keyword evidence="3 5" id="KW-0560">Oxidoreductase</keyword>
<dbReference type="GeneID" id="30014713"/>